<evidence type="ECO:0000256" key="11">
    <source>
        <dbReference type="ARBA" id="ARBA00023065"/>
    </source>
</evidence>
<feature type="transmembrane region" description="Helical" evidence="13">
    <location>
        <begin position="59"/>
        <end position="80"/>
    </location>
</feature>
<feature type="transmembrane region" description="Helical" evidence="13">
    <location>
        <begin position="92"/>
        <end position="115"/>
    </location>
</feature>
<evidence type="ECO:0000256" key="12">
    <source>
        <dbReference type="ARBA" id="ARBA00023136"/>
    </source>
</evidence>
<organism evidence="16 17">
    <name type="scientific">Haloarcula rubripromontorii</name>
    <dbReference type="NCBI Taxonomy" id="1705562"/>
    <lineage>
        <taxon>Archaea</taxon>
        <taxon>Methanobacteriati</taxon>
        <taxon>Methanobacteriota</taxon>
        <taxon>Stenosarchaea group</taxon>
        <taxon>Halobacteria</taxon>
        <taxon>Halobacteriales</taxon>
        <taxon>Haloarculaceae</taxon>
        <taxon>Haloarcula</taxon>
    </lineage>
</organism>
<evidence type="ECO:0000256" key="1">
    <source>
        <dbReference type="ARBA" id="ARBA00003660"/>
    </source>
</evidence>
<evidence type="ECO:0000256" key="3">
    <source>
        <dbReference type="ARBA" id="ARBA00022448"/>
    </source>
</evidence>
<gene>
    <name evidence="16" type="ORF">AMS69_03500</name>
</gene>
<evidence type="ECO:0000256" key="6">
    <source>
        <dbReference type="ARBA" id="ARBA00022538"/>
    </source>
</evidence>
<evidence type="ECO:0000313" key="16">
    <source>
        <dbReference type="EMBL" id="KOX94936.1"/>
    </source>
</evidence>
<reference evidence="16 17" key="1">
    <citation type="submission" date="2015-08" db="EMBL/GenBank/DDBJ databases">
        <title>Genomes of Isolates from Cabo Rojo, PR.</title>
        <authorList>
            <person name="Sanchez-Nieves R.L."/>
            <person name="Montalvo-Rodriguez R."/>
        </authorList>
    </citation>
    <scope>NUCLEOTIDE SEQUENCE [LARGE SCALE GENOMIC DNA]</scope>
    <source>
        <strain evidence="16 17">SL3</strain>
    </source>
</reference>
<dbReference type="GO" id="GO:0015079">
    <property type="term" value="F:potassium ion transmembrane transporter activity"/>
    <property type="evidence" value="ECO:0007669"/>
    <property type="project" value="InterPro"/>
</dbReference>
<accession>A0A0N0BQ74</accession>
<feature type="transmembrane region" description="Helical" evidence="13">
    <location>
        <begin position="370"/>
        <end position="390"/>
    </location>
</feature>
<dbReference type="SUPFAM" id="SSF51735">
    <property type="entry name" value="NAD(P)-binding Rossmann-fold domains"/>
    <property type="match status" value="1"/>
</dbReference>
<feature type="transmembrane region" description="Helical" evidence="13">
    <location>
        <begin position="337"/>
        <end position="358"/>
    </location>
</feature>
<keyword evidence="8" id="KW-0630">Potassium</keyword>
<evidence type="ECO:0000313" key="17">
    <source>
        <dbReference type="Proteomes" id="UP000037729"/>
    </source>
</evidence>
<dbReference type="Pfam" id="PF02080">
    <property type="entry name" value="TrkA_C"/>
    <property type="match status" value="1"/>
</dbReference>
<dbReference type="GO" id="GO:1902600">
    <property type="term" value="P:proton transmembrane transport"/>
    <property type="evidence" value="ECO:0007669"/>
    <property type="project" value="InterPro"/>
</dbReference>
<dbReference type="Pfam" id="PF00999">
    <property type="entry name" value="Na_H_Exchanger"/>
    <property type="match status" value="1"/>
</dbReference>
<comment type="function">
    <text evidence="1">Part of a potassium transport system.</text>
</comment>
<dbReference type="InterPro" id="IPR006036">
    <property type="entry name" value="K_uptake_TrkA"/>
</dbReference>
<dbReference type="InterPro" id="IPR036291">
    <property type="entry name" value="NAD(P)-bd_dom_sf"/>
</dbReference>
<keyword evidence="5" id="KW-1003">Cell membrane</keyword>
<dbReference type="InterPro" id="IPR006153">
    <property type="entry name" value="Cation/H_exchanger_TM"/>
</dbReference>
<dbReference type="STRING" id="1705562.AMS69_03500"/>
<dbReference type="Gene3D" id="3.40.50.720">
    <property type="entry name" value="NAD(P)-binding Rossmann-like Domain"/>
    <property type="match status" value="1"/>
</dbReference>
<keyword evidence="4" id="KW-0050">Antiport</keyword>
<dbReference type="GO" id="GO:0005886">
    <property type="term" value="C:plasma membrane"/>
    <property type="evidence" value="ECO:0007669"/>
    <property type="project" value="UniProtKB-SubCell"/>
</dbReference>
<evidence type="ECO:0000256" key="4">
    <source>
        <dbReference type="ARBA" id="ARBA00022449"/>
    </source>
</evidence>
<dbReference type="AlphaFoldDB" id="A0A0N0BQ74"/>
<evidence type="ECO:0000259" key="14">
    <source>
        <dbReference type="PROSITE" id="PS51201"/>
    </source>
</evidence>
<dbReference type="InterPro" id="IPR036721">
    <property type="entry name" value="RCK_C_sf"/>
</dbReference>
<comment type="subcellular location">
    <subcellularLocation>
        <location evidence="2">Cell membrane</location>
        <topology evidence="2">Multi-pass membrane protein</topology>
    </subcellularLocation>
</comment>
<dbReference type="InterPro" id="IPR006037">
    <property type="entry name" value="RCK_C"/>
</dbReference>
<dbReference type="PANTHER" id="PTHR32507">
    <property type="entry name" value="NA(+)/H(+) ANTIPORTER 1"/>
    <property type="match status" value="1"/>
</dbReference>
<dbReference type="PANTHER" id="PTHR32507:SF0">
    <property type="entry name" value="NA(+)_H(+) ANTIPORTER 2-RELATED"/>
    <property type="match status" value="1"/>
</dbReference>
<dbReference type="Gene3D" id="1.20.1530.20">
    <property type="match status" value="1"/>
</dbReference>
<dbReference type="PROSITE" id="PS51201">
    <property type="entry name" value="RCK_N"/>
    <property type="match status" value="1"/>
</dbReference>
<feature type="domain" description="RCK C-terminal" evidence="15">
    <location>
        <begin position="536"/>
        <end position="619"/>
    </location>
</feature>
<dbReference type="Proteomes" id="UP000037729">
    <property type="component" value="Unassembled WGS sequence"/>
</dbReference>
<keyword evidence="10" id="KW-0520">NAD</keyword>
<keyword evidence="9 13" id="KW-1133">Transmembrane helix</keyword>
<feature type="transmembrane region" description="Helical" evidence="13">
    <location>
        <begin position="277"/>
        <end position="296"/>
    </location>
</feature>
<feature type="transmembrane region" description="Helical" evidence="13">
    <location>
        <begin position="302"/>
        <end position="325"/>
    </location>
</feature>
<dbReference type="SUPFAM" id="SSF116726">
    <property type="entry name" value="TrkA C-terminal domain-like"/>
    <property type="match status" value="1"/>
</dbReference>
<keyword evidence="6" id="KW-0633">Potassium transport</keyword>
<sequence>MSGAASLIGAVVLVVSLGVAAQLVADWLQIPSVAFLLVAGVLVGPQALDLVDPAIFGQAGLQAIVGLSVGIIVFEGAFHLTVERVREASREALGLVTVGAFVSLVGTAVAVRLVFGTTWPVAVLVGSLLIATGPTVITPIMQVVPVRDRVAAALETEGIINDVTAAILAVATFEFVIASQSSPLVVVEAFVARLAVGHVVGIAVGGGITLLLQRWHLSADNALQNARVVVLTAALLAYALGSMWLSEAGIAAAAVAGIVLGNADIPHKEEIAEFKGGITLFVLSFVFIVLAAQLSLGDLRTLGVGGLIVVIVVAALVRPLGVFLSTLGGRLTVRERLFVGAMGPRGIVPASVATLFAIELRPENPDAATVLVGTVFLVIFATVMFQGGLARHFAQALDILPMQTLIVGSGRVGRELAVRYESRGEEVVLIDSDEGTVERTRADGHRVVHGDATNATVLEDAGASRASVVVAATADDDVNLLVAQLATTRFDVDTVVARANQPDNVEAFEDLDVETISAGFAVADAIDDAVERPSLAHWLSDSGRTGDVLEVELSNDSLVDRTVEETAEWLPDGCLVAMVSRNGTDRVPDSDFRLASGDHLTLVCETNEAMQDARRLCQSG</sequence>
<comment type="caution">
    <text evidence="16">The sequence shown here is derived from an EMBL/GenBank/DDBJ whole genome shotgun (WGS) entry which is preliminary data.</text>
</comment>
<keyword evidence="7 13" id="KW-0812">Transmembrane</keyword>
<evidence type="ECO:0000256" key="13">
    <source>
        <dbReference type="SAM" id="Phobius"/>
    </source>
</evidence>
<dbReference type="EMBL" id="LIUF01000001">
    <property type="protein sequence ID" value="KOX94936.1"/>
    <property type="molecule type" value="Genomic_DNA"/>
</dbReference>
<dbReference type="InterPro" id="IPR003148">
    <property type="entry name" value="RCK_N"/>
</dbReference>
<protein>
    <submittedName>
        <fullName evidence="16">Potassium transporter</fullName>
    </submittedName>
</protein>
<feature type="transmembrane region" description="Helical" evidence="13">
    <location>
        <begin position="158"/>
        <end position="178"/>
    </location>
</feature>
<feature type="domain" description="RCK N-terminal" evidence="14">
    <location>
        <begin position="401"/>
        <end position="517"/>
    </location>
</feature>
<keyword evidence="3" id="KW-0813">Transport</keyword>
<keyword evidence="12 13" id="KW-0472">Membrane</keyword>
<dbReference type="Pfam" id="PF02254">
    <property type="entry name" value="TrkA_N"/>
    <property type="match status" value="1"/>
</dbReference>
<proteinExistence type="predicted"/>
<dbReference type="PRINTS" id="PR00335">
    <property type="entry name" value="KUPTAKETRKA"/>
</dbReference>
<dbReference type="PROSITE" id="PS51202">
    <property type="entry name" value="RCK_C"/>
    <property type="match status" value="1"/>
</dbReference>
<dbReference type="RefSeq" id="WP_053966697.1">
    <property type="nucleotide sequence ID" value="NZ_LIUF01000001.1"/>
</dbReference>
<evidence type="ECO:0000256" key="7">
    <source>
        <dbReference type="ARBA" id="ARBA00022692"/>
    </source>
</evidence>
<dbReference type="PATRIC" id="fig|1705562.3.peg.1658"/>
<name>A0A0N0BQ74_9EURY</name>
<dbReference type="OrthoDB" id="11709at2157"/>
<dbReference type="GO" id="GO:0015297">
    <property type="term" value="F:antiporter activity"/>
    <property type="evidence" value="ECO:0007669"/>
    <property type="project" value="UniProtKB-KW"/>
</dbReference>
<keyword evidence="11" id="KW-0406">Ion transport</keyword>
<dbReference type="Gene3D" id="3.30.70.1450">
    <property type="entry name" value="Regulator of K+ conductance, C-terminal domain"/>
    <property type="match status" value="1"/>
</dbReference>
<evidence type="ECO:0000256" key="5">
    <source>
        <dbReference type="ARBA" id="ARBA00022475"/>
    </source>
</evidence>
<evidence type="ECO:0000256" key="10">
    <source>
        <dbReference type="ARBA" id="ARBA00023027"/>
    </source>
</evidence>
<feature type="transmembrane region" description="Helical" evidence="13">
    <location>
        <begin position="121"/>
        <end position="146"/>
    </location>
</feature>
<feature type="transmembrane region" description="Helical" evidence="13">
    <location>
        <begin position="190"/>
        <end position="212"/>
    </location>
</feature>
<evidence type="ECO:0000256" key="9">
    <source>
        <dbReference type="ARBA" id="ARBA00022989"/>
    </source>
</evidence>
<evidence type="ECO:0000259" key="15">
    <source>
        <dbReference type="PROSITE" id="PS51202"/>
    </source>
</evidence>
<keyword evidence="17" id="KW-1185">Reference proteome</keyword>
<feature type="transmembrane region" description="Helical" evidence="13">
    <location>
        <begin position="248"/>
        <end position="265"/>
    </location>
</feature>
<evidence type="ECO:0000256" key="2">
    <source>
        <dbReference type="ARBA" id="ARBA00004651"/>
    </source>
</evidence>
<dbReference type="InterPro" id="IPR038770">
    <property type="entry name" value="Na+/solute_symporter_sf"/>
</dbReference>
<feature type="transmembrane region" description="Helical" evidence="13">
    <location>
        <begin position="224"/>
        <end position="242"/>
    </location>
</feature>
<evidence type="ECO:0000256" key="8">
    <source>
        <dbReference type="ARBA" id="ARBA00022958"/>
    </source>
</evidence>